<feature type="region of interest" description="Disordered" evidence="2">
    <location>
        <begin position="478"/>
        <end position="501"/>
    </location>
</feature>
<dbReference type="OrthoDB" id="6351704at2759"/>
<keyword evidence="3" id="KW-0472">Membrane</keyword>
<proteinExistence type="predicted"/>
<dbReference type="EMBL" id="GL732553">
    <property type="protein sequence ID" value="EFX79237.1"/>
    <property type="molecule type" value="Genomic_DNA"/>
</dbReference>
<gene>
    <name evidence="5" type="ORF">DAPPUDRAFT_304949</name>
</gene>
<evidence type="ECO:0000313" key="6">
    <source>
        <dbReference type="Proteomes" id="UP000000305"/>
    </source>
</evidence>
<reference evidence="5 6" key="1">
    <citation type="journal article" date="2011" name="Science">
        <title>The ecoresponsive genome of Daphnia pulex.</title>
        <authorList>
            <person name="Colbourne J.K."/>
            <person name="Pfrender M.E."/>
            <person name="Gilbert D."/>
            <person name="Thomas W.K."/>
            <person name="Tucker A."/>
            <person name="Oakley T.H."/>
            <person name="Tokishita S."/>
            <person name="Aerts A."/>
            <person name="Arnold G.J."/>
            <person name="Basu M.K."/>
            <person name="Bauer D.J."/>
            <person name="Caceres C.E."/>
            <person name="Carmel L."/>
            <person name="Casola C."/>
            <person name="Choi J.H."/>
            <person name="Detter J.C."/>
            <person name="Dong Q."/>
            <person name="Dusheyko S."/>
            <person name="Eads B.D."/>
            <person name="Frohlich T."/>
            <person name="Geiler-Samerotte K.A."/>
            <person name="Gerlach D."/>
            <person name="Hatcher P."/>
            <person name="Jogdeo S."/>
            <person name="Krijgsveld J."/>
            <person name="Kriventseva E.V."/>
            <person name="Kultz D."/>
            <person name="Laforsch C."/>
            <person name="Lindquist E."/>
            <person name="Lopez J."/>
            <person name="Manak J.R."/>
            <person name="Muller J."/>
            <person name="Pangilinan J."/>
            <person name="Patwardhan R.P."/>
            <person name="Pitluck S."/>
            <person name="Pritham E.J."/>
            <person name="Rechtsteiner A."/>
            <person name="Rho M."/>
            <person name="Rogozin I.B."/>
            <person name="Sakarya O."/>
            <person name="Salamov A."/>
            <person name="Schaack S."/>
            <person name="Shapiro H."/>
            <person name="Shiga Y."/>
            <person name="Skalitzky C."/>
            <person name="Smith Z."/>
            <person name="Souvorov A."/>
            <person name="Sung W."/>
            <person name="Tang Z."/>
            <person name="Tsuchiya D."/>
            <person name="Tu H."/>
            <person name="Vos H."/>
            <person name="Wang M."/>
            <person name="Wolf Y.I."/>
            <person name="Yamagata H."/>
            <person name="Yamada T."/>
            <person name="Ye Y."/>
            <person name="Shaw J.R."/>
            <person name="Andrews J."/>
            <person name="Crease T.J."/>
            <person name="Tang H."/>
            <person name="Lucas S.M."/>
            <person name="Robertson H.M."/>
            <person name="Bork P."/>
            <person name="Koonin E.V."/>
            <person name="Zdobnov E.M."/>
            <person name="Grigoriev I.V."/>
            <person name="Lynch M."/>
            <person name="Boore J.L."/>
        </authorList>
    </citation>
    <scope>NUCLEOTIDE SEQUENCE [LARGE SCALE GENOMIC DNA]</scope>
</reference>
<dbReference type="Gene3D" id="2.60.40.4100">
    <property type="entry name" value="Zona pellucida, ZP-C domain"/>
    <property type="match status" value="1"/>
</dbReference>
<dbReference type="PhylomeDB" id="E9GMS8"/>
<protein>
    <recommendedName>
        <fullName evidence="4">ZP domain-containing protein</fullName>
    </recommendedName>
</protein>
<dbReference type="InterPro" id="IPR042235">
    <property type="entry name" value="ZP-C_dom"/>
</dbReference>
<feature type="region of interest" description="Disordered" evidence="2">
    <location>
        <begin position="201"/>
        <end position="225"/>
    </location>
</feature>
<dbReference type="eggNOG" id="ENOG502S0WQ">
    <property type="taxonomic scope" value="Eukaryota"/>
</dbReference>
<accession>E9GMS8</accession>
<organism evidence="5 6">
    <name type="scientific">Daphnia pulex</name>
    <name type="common">Water flea</name>
    <dbReference type="NCBI Taxonomy" id="6669"/>
    <lineage>
        <taxon>Eukaryota</taxon>
        <taxon>Metazoa</taxon>
        <taxon>Ecdysozoa</taxon>
        <taxon>Arthropoda</taxon>
        <taxon>Crustacea</taxon>
        <taxon>Branchiopoda</taxon>
        <taxon>Diplostraca</taxon>
        <taxon>Cladocera</taxon>
        <taxon>Anomopoda</taxon>
        <taxon>Daphniidae</taxon>
        <taxon>Daphnia</taxon>
    </lineage>
</organism>
<dbReference type="InParanoid" id="E9GMS8"/>
<evidence type="ECO:0000313" key="5">
    <source>
        <dbReference type="EMBL" id="EFX79237.1"/>
    </source>
</evidence>
<keyword evidence="3" id="KW-1133">Transmembrane helix</keyword>
<dbReference type="PANTHER" id="PTHR46560">
    <property type="entry name" value="CYPHER, ISOFORM B"/>
    <property type="match status" value="1"/>
</dbReference>
<dbReference type="FunCoup" id="E9GMS8">
    <property type="interactions" value="13"/>
</dbReference>
<dbReference type="OMA" id="QSSISCG"/>
<dbReference type="AlphaFoldDB" id="E9GMS8"/>
<evidence type="ECO:0000256" key="1">
    <source>
        <dbReference type="ARBA" id="ARBA00023157"/>
    </source>
</evidence>
<keyword evidence="6" id="KW-1185">Reference proteome</keyword>
<evidence type="ECO:0000256" key="3">
    <source>
        <dbReference type="SAM" id="Phobius"/>
    </source>
</evidence>
<evidence type="ECO:0000256" key="2">
    <source>
        <dbReference type="SAM" id="MobiDB-lite"/>
    </source>
</evidence>
<name>E9GMS8_DAPPU</name>
<feature type="domain" description="ZP" evidence="4">
    <location>
        <begin position="113"/>
        <end position="451"/>
    </location>
</feature>
<sequence>MPSSIGNDERSACSIIIKSDSGAGMTNCSVRHPTLPLLRRRIVGLIIIITTLFNAAVGTIATTDNVVAAHTKPPSHPFMSIKICHSSATRSYYVIAYIAPIGADATFCYVETSCSGDSLLIMASLQEPFFGLIYANGFATSPSCRAEGTGSRLLRLALNSSECGIHFIQSEDGSRQLELSLYLQYDYHVQQAVDEKMTTRCRLQTSEKSSTESPVTQPPSSLQQRHSAIFSLLEKSGRRNEAGPPATTIKNALLPFRPLMNNSLTPTTSSPGKLSGLPLTSYQAKKLEMNRDSSKTPSASPSMVLSGALKLLPAPKQRDQITCWMDIVAGTDPTGNPVEGYLRVGQEAIVVVRVRQTVGLDTRLTSCVAHDGSHESQQELLDSDGCSLDTSILPNVQERIINRSGSIIKLLYANFQAFRFPDRDHLHLKCTVVVCKGKCLMNPCNLIRRKGRATNSSKVTEGKGFGQLGSIRQLTAQEMSEAATRPSRGRNSDRSLSTFTDSKSRLRSGSLRSSNLTLAINSIPNYGAIIDKVDVFNSVEIRVATSTKNTDDAIRGYTSKSISDEDFLDGSSEEAIFCLTPSKLFMAFGILFAVLISAMLFAVCVCIRIKTSKNNQKNQQQQQQQQQRHNPYSASSPPRFLSSSPCPPTQAYNPACMRHPGSFNSRHQLQLNFNRHQNSAAPYMRVFK</sequence>
<feature type="region of interest" description="Disordered" evidence="2">
    <location>
        <begin position="617"/>
        <end position="646"/>
    </location>
</feature>
<evidence type="ECO:0000259" key="4">
    <source>
        <dbReference type="PROSITE" id="PS51034"/>
    </source>
</evidence>
<dbReference type="Pfam" id="PF00100">
    <property type="entry name" value="Zona_pellucida"/>
    <property type="match status" value="1"/>
</dbReference>
<dbReference type="PROSITE" id="PS51034">
    <property type="entry name" value="ZP_2"/>
    <property type="match status" value="1"/>
</dbReference>
<keyword evidence="1" id="KW-1015">Disulfide bond</keyword>
<dbReference type="KEGG" id="dpx:DAPPUDRAFT_304949"/>
<dbReference type="PANTHER" id="PTHR46560:SF5">
    <property type="entry name" value="CYPHER, ISOFORM B"/>
    <property type="match status" value="1"/>
</dbReference>
<dbReference type="SMART" id="SM00241">
    <property type="entry name" value="ZP"/>
    <property type="match status" value="1"/>
</dbReference>
<dbReference type="InterPro" id="IPR001507">
    <property type="entry name" value="ZP_dom"/>
</dbReference>
<dbReference type="HOGENOM" id="CLU_480823_0_0_1"/>
<feature type="compositionally biased region" description="Low complexity" evidence="2">
    <location>
        <begin position="617"/>
        <end position="644"/>
    </location>
</feature>
<keyword evidence="3" id="KW-0812">Transmembrane</keyword>
<dbReference type="GO" id="GO:0000902">
    <property type="term" value="P:cell morphogenesis"/>
    <property type="evidence" value="ECO:0000318"/>
    <property type="project" value="GO_Central"/>
</dbReference>
<dbReference type="InterPro" id="IPR055355">
    <property type="entry name" value="ZP-C"/>
</dbReference>
<dbReference type="Proteomes" id="UP000000305">
    <property type="component" value="Unassembled WGS sequence"/>
</dbReference>
<feature type="transmembrane region" description="Helical" evidence="3">
    <location>
        <begin position="584"/>
        <end position="607"/>
    </location>
</feature>
<dbReference type="GO" id="GO:0016324">
    <property type="term" value="C:apical plasma membrane"/>
    <property type="evidence" value="ECO:0000318"/>
    <property type="project" value="GO_Central"/>
</dbReference>
<feature type="transmembrane region" description="Helical" evidence="3">
    <location>
        <begin position="42"/>
        <end position="61"/>
    </location>
</feature>